<keyword evidence="3 7" id="KW-0862">Zinc</keyword>
<dbReference type="Gene3D" id="1.10.10.10">
    <property type="entry name" value="Winged helix-like DNA-binding domain superfamily/Winged helix DNA-binding domain"/>
    <property type="match status" value="1"/>
</dbReference>
<name>A0A5B8FGY5_9RHOB</name>
<feature type="binding site" evidence="7">
    <location>
        <position position="102"/>
    </location>
    <ligand>
        <name>Zn(2+)</name>
        <dbReference type="ChEBI" id="CHEBI:29105"/>
    </ligand>
</feature>
<comment type="cofactor">
    <cofactor evidence="7">
        <name>Zn(2+)</name>
        <dbReference type="ChEBI" id="CHEBI:29105"/>
    </cofactor>
    <text evidence="7">Binds 1 zinc ion per subunit.</text>
</comment>
<dbReference type="PANTHER" id="PTHR33202:SF6">
    <property type="entry name" value="ZINC UPTAKE REGULATION PROTEIN"/>
    <property type="match status" value="1"/>
</dbReference>
<keyword evidence="4 9" id="KW-0805">Transcription regulation</keyword>
<proteinExistence type="inferred from homology"/>
<dbReference type="OrthoDB" id="9801127at2"/>
<dbReference type="Pfam" id="PF01475">
    <property type="entry name" value="FUR"/>
    <property type="match status" value="1"/>
</dbReference>
<evidence type="ECO:0000256" key="2">
    <source>
        <dbReference type="ARBA" id="ARBA00022491"/>
    </source>
</evidence>
<feature type="binding site" evidence="7">
    <location>
        <position position="141"/>
    </location>
    <ligand>
        <name>Zn(2+)</name>
        <dbReference type="ChEBI" id="CHEBI:29105"/>
    </ligand>
</feature>
<dbReference type="InterPro" id="IPR036390">
    <property type="entry name" value="WH_DNA-bd_sf"/>
</dbReference>
<protein>
    <recommendedName>
        <fullName evidence="9">Ferric uptake regulation protein</fullName>
    </recommendedName>
</protein>
<dbReference type="InterPro" id="IPR002481">
    <property type="entry name" value="FUR"/>
</dbReference>
<feature type="binding site" evidence="7">
    <location>
        <position position="105"/>
    </location>
    <ligand>
        <name>Zn(2+)</name>
        <dbReference type="ChEBI" id="CHEBI:29105"/>
    </ligand>
</feature>
<reference evidence="10 11" key="1">
    <citation type="submission" date="2019-06" db="EMBL/GenBank/DDBJ databases">
        <title>Genome sequence of Rhodobacteraceae bacterium D4M1.</title>
        <authorList>
            <person name="Cao J."/>
        </authorList>
    </citation>
    <scope>NUCLEOTIDE SEQUENCE [LARGE SCALE GENOMIC DNA]</scope>
    <source>
        <strain evidence="10 11">D4M1</strain>
    </source>
</reference>
<sequence length="147" mass="15550">MPECPACTRSADASAALAARGVRVTPLRTRVLTALHHAGRPLGAYELFDRLKAEGAASAPPAVYRVLDFLETQGLVHKLQSLSAYTACRTAPHPHHAQFLICRACGAVAELETPALDRLAREAAGTGFLVERMSVETRGLCTACAAA</sequence>
<comment type="subunit">
    <text evidence="9">Homodimer.</text>
</comment>
<dbReference type="EMBL" id="CP040818">
    <property type="protein sequence ID" value="QDL91801.1"/>
    <property type="molecule type" value="Genomic_DNA"/>
</dbReference>
<keyword evidence="5 9" id="KW-0238">DNA-binding</keyword>
<evidence type="ECO:0000256" key="3">
    <source>
        <dbReference type="ARBA" id="ARBA00022833"/>
    </source>
</evidence>
<feature type="binding site" evidence="7">
    <location>
        <position position="144"/>
    </location>
    <ligand>
        <name>Zn(2+)</name>
        <dbReference type="ChEBI" id="CHEBI:29105"/>
    </ligand>
</feature>
<dbReference type="PANTHER" id="PTHR33202">
    <property type="entry name" value="ZINC UPTAKE REGULATION PROTEIN"/>
    <property type="match status" value="1"/>
</dbReference>
<feature type="binding site" evidence="8">
    <location>
        <position position="95"/>
    </location>
    <ligand>
        <name>Fe cation</name>
        <dbReference type="ChEBI" id="CHEBI:24875"/>
    </ligand>
</feature>
<dbReference type="InterPro" id="IPR036388">
    <property type="entry name" value="WH-like_DNA-bd_sf"/>
</dbReference>
<keyword evidence="6 9" id="KW-0804">Transcription</keyword>
<dbReference type="SUPFAM" id="SSF46785">
    <property type="entry name" value="Winged helix' DNA-binding domain"/>
    <property type="match status" value="1"/>
</dbReference>
<dbReference type="InterPro" id="IPR043135">
    <property type="entry name" value="Fur_C"/>
</dbReference>
<evidence type="ECO:0000256" key="7">
    <source>
        <dbReference type="PIRSR" id="PIRSR602481-1"/>
    </source>
</evidence>
<dbReference type="KEGG" id="ppru:FDP22_08445"/>
<dbReference type="GO" id="GO:0000976">
    <property type="term" value="F:transcription cis-regulatory region binding"/>
    <property type="evidence" value="ECO:0007669"/>
    <property type="project" value="TreeGrafter"/>
</dbReference>
<keyword evidence="2 9" id="KW-0678">Repressor</keyword>
<organism evidence="10 11">
    <name type="scientific">Paroceanicella profunda</name>
    <dbReference type="NCBI Taxonomy" id="2579971"/>
    <lineage>
        <taxon>Bacteria</taxon>
        <taxon>Pseudomonadati</taxon>
        <taxon>Pseudomonadota</taxon>
        <taxon>Alphaproteobacteria</taxon>
        <taxon>Rhodobacterales</taxon>
        <taxon>Paracoccaceae</taxon>
        <taxon>Paroceanicella</taxon>
    </lineage>
</organism>
<dbReference type="GO" id="GO:0005829">
    <property type="term" value="C:cytosol"/>
    <property type="evidence" value="ECO:0007669"/>
    <property type="project" value="TreeGrafter"/>
</dbReference>
<dbReference type="Gene3D" id="3.30.1490.190">
    <property type="match status" value="1"/>
</dbReference>
<accession>A0A5B8FGY5</accession>
<dbReference type="GO" id="GO:1900376">
    <property type="term" value="P:regulation of secondary metabolite biosynthetic process"/>
    <property type="evidence" value="ECO:0007669"/>
    <property type="project" value="TreeGrafter"/>
</dbReference>
<evidence type="ECO:0000256" key="9">
    <source>
        <dbReference type="RuleBase" id="RU364037"/>
    </source>
</evidence>
<dbReference type="Proteomes" id="UP000305888">
    <property type="component" value="Chromosome"/>
</dbReference>
<keyword evidence="7 9" id="KW-0479">Metal-binding</keyword>
<evidence type="ECO:0000256" key="1">
    <source>
        <dbReference type="ARBA" id="ARBA00007957"/>
    </source>
</evidence>
<dbReference type="AlphaFoldDB" id="A0A5B8FGY5"/>
<keyword evidence="8 9" id="KW-0408">Iron</keyword>
<evidence type="ECO:0000256" key="5">
    <source>
        <dbReference type="ARBA" id="ARBA00023125"/>
    </source>
</evidence>
<gene>
    <name evidence="9" type="primary">fur</name>
    <name evidence="10" type="ORF">FDP22_08445</name>
</gene>
<dbReference type="CDD" id="cd07153">
    <property type="entry name" value="Fur_like"/>
    <property type="match status" value="1"/>
</dbReference>
<keyword evidence="9" id="KW-0963">Cytoplasm</keyword>
<evidence type="ECO:0000313" key="11">
    <source>
        <dbReference type="Proteomes" id="UP000305888"/>
    </source>
</evidence>
<dbReference type="GO" id="GO:0045892">
    <property type="term" value="P:negative regulation of DNA-templated transcription"/>
    <property type="evidence" value="ECO:0007669"/>
    <property type="project" value="TreeGrafter"/>
</dbReference>
<comment type="similarity">
    <text evidence="1 9">Belongs to the Fur family.</text>
</comment>
<comment type="cofactor">
    <cofactor evidence="8">
        <name>Mn(2+)</name>
        <dbReference type="ChEBI" id="CHEBI:29035"/>
    </cofactor>
    <cofactor evidence="8">
        <name>Fe(2+)</name>
        <dbReference type="ChEBI" id="CHEBI:29033"/>
    </cofactor>
    <text evidence="8">Binds 1 Mn(2+) or Fe(2+) ion per subunit.</text>
</comment>
<comment type="subcellular location">
    <subcellularLocation>
        <location evidence="9">Cytoplasm</location>
    </subcellularLocation>
</comment>
<dbReference type="GO" id="GO:0008270">
    <property type="term" value="F:zinc ion binding"/>
    <property type="evidence" value="ECO:0007669"/>
    <property type="project" value="TreeGrafter"/>
</dbReference>
<evidence type="ECO:0000256" key="4">
    <source>
        <dbReference type="ARBA" id="ARBA00023015"/>
    </source>
</evidence>
<evidence type="ECO:0000256" key="8">
    <source>
        <dbReference type="PIRSR" id="PIRSR602481-2"/>
    </source>
</evidence>
<dbReference type="RefSeq" id="WP_138572147.1">
    <property type="nucleotide sequence ID" value="NZ_CP040818.1"/>
</dbReference>
<evidence type="ECO:0000313" key="10">
    <source>
        <dbReference type="EMBL" id="QDL91801.1"/>
    </source>
</evidence>
<keyword evidence="11" id="KW-1185">Reference proteome</keyword>
<evidence type="ECO:0000256" key="6">
    <source>
        <dbReference type="ARBA" id="ARBA00023163"/>
    </source>
</evidence>
<dbReference type="GO" id="GO:0003700">
    <property type="term" value="F:DNA-binding transcription factor activity"/>
    <property type="evidence" value="ECO:0007669"/>
    <property type="project" value="UniProtKB-UniRule"/>
</dbReference>